<organism evidence="1 2">
    <name type="scientific">Parascaris univalens</name>
    <name type="common">Nematode worm</name>
    <dbReference type="NCBI Taxonomy" id="6257"/>
    <lineage>
        <taxon>Eukaryota</taxon>
        <taxon>Metazoa</taxon>
        <taxon>Ecdysozoa</taxon>
        <taxon>Nematoda</taxon>
        <taxon>Chromadorea</taxon>
        <taxon>Rhabditida</taxon>
        <taxon>Spirurina</taxon>
        <taxon>Ascaridomorpha</taxon>
        <taxon>Ascaridoidea</taxon>
        <taxon>Ascarididae</taxon>
        <taxon>Parascaris</taxon>
    </lineage>
</organism>
<reference evidence="2" key="1">
    <citation type="submission" date="2022-11" db="UniProtKB">
        <authorList>
            <consortium name="WormBaseParasite"/>
        </authorList>
    </citation>
    <scope>IDENTIFICATION</scope>
</reference>
<dbReference type="AlphaFoldDB" id="A0A915BGU2"/>
<dbReference type="PANTHER" id="PTHR21615:SF2">
    <property type="entry name" value="CYCLIN N-TERMINAL DOMAIN-CONTAINING PROTEIN 1"/>
    <property type="match status" value="1"/>
</dbReference>
<name>A0A915BGU2_PARUN</name>
<dbReference type="GO" id="GO:0035861">
    <property type="term" value="C:site of double-strand break"/>
    <property type="evidence" value="ECO:0007669"/>
    <property type="project" value="TreeGrafter"/>
</dbReference>
<dbReference type="WBParaSite" id="PgR039_g085_t01">
    <property type="protein sequence ID" value="PgR039_g085_t01"/>
    <property type="gene ID" value="PgR039_g085"/>
</dbReference>
<keyword evidence="1" id="KW-1185">Reference proteome</keyword>
<dbReference type="Proteomes" id="UP000887569">
    <property type="component" value="Unplaced"/>
</dbReference>
<dbReference type="Gene3D" id="1.10.472.10">
    <property type="entry name" value="Cyclin-like"/>
    <property type="match status" value="1"/>
</dbReference>
<evidence type="ECO:0000313" key="2">
    <source>
        <dbReference type="WBParaSite" id="PgR039_g085_t01"/>
    </source>
</evidence>
<proteinExistence type="predicted"/>
<dbReference type="SUPFAM" id="SSF47954">
    <property type="entry name" value="Cyclin-like"/>
    <property type="match status" value="1"/>
</dbReference>
<dbReference type="InterPro" id="IPR036915">
    <property type="entry name" value="Cyclin-like_sf"/>
</dbReference>
<protein>
    <submittedName>
        <fullName evidence="2">Cyclin N-terminal domain-containing protein</fullName>
    </submittedName>
</protein>
<sequence>FISKSNKSAYIISPNFDDSHNSLSEDMYEDWLCILAAENIQRIHDAVEWDHVFLTSATVQYIFTVCVRLRLPHEVKYLAALIYNDFMLAHVEDLYKICYESNVSNEQKMREWKQIESNLSRQTTLRILSAIQIASKLHSFHDSLSRKLVRFCLRTLGYAYTEDSIIHSEIRVLTSIDWKLSFRQTPLVYAETLLKMLERRSLMQFDTATYWQFVLLSMDCVFMFWDDILNRLLINILGSAGYNFPRYQFCRVRADWMLLGASIVAAAAACADGAMIADQVIQELHEIGGTPLDDITDMCMAILECIMEKHGSKAMTTNSRSASTQYSSSRSRS</sequence>
<dbReference type="GO" id="GO:0007131">
    <property type="term" value="P:reciprocal meiotic recombination"/>
    <property type="evidence" value="ECO:0007669"/>
    <property type="project" value="TreeGrafter"/>
</dbReference>
<evidence type="ECO:0000313" key="1">
    <source>
        <dbReference type="Proteomes" id="UP000887569"/>
    </source>
</evidence>
<dbReference type="PANTHER" id="PTHR21615">
    <property type="entry name" value="CYCLIN N-TERMINAL DOMAIN-CONTAINING PROTEIN 1"/>
    <property type="match status" value="1"/>
</dbReference>
<dbReference type="CDD" id="cd20541">
    <property type="entry name" value="CYCLIN_CNTD1"/>
    <property type="match status" value="1"/>
</dbReference>
<accession>A0A915BGU2</accession>